<dbReference type="KEGG" id="crq:GCK72_014757"/>
<dbReference type="InterPro" id="IPR052643">
    <property type="entry name" value="ERP44"/>
</dbReference>
<dbReference type="CTD" id="9829019"/>
<dbReference type="PANTHER" id="PTHR46295">
    <property type="entry name" value="ENDOPLASMIC RETICULUM RESIDENT PROTEIN 44"/>
    <property type="match status" value="1"/>
</dbReference>
<dbReference type="GO" id="GO:0003756">
    <property type="term" value="F:protein disulfide isomerase activity"/>
    <property type="evidence" value="ECO:0007669"/>
    <property type="project" value="TreeGrafter"/>
</dbReference>
<comment type="caution">
    <text evidence="3">The sequence shown here is derived from an EMBL/GenBank/DDBJ whole genome shotgun (WGS) entry which is preliminary data.</text>
</comment>
<name>A0A6A5GUU1_CAERE</name>
<reference evidence="3 4" key="1">
    <citation type="submission" date="2019-12" db="EMBL/GenBank/DDBJ databases">
        <title>Chromosome-level assembly of the Caenorhabditis remanei genome.</title>
        <authorList>
            <person name="Teterina A.A."/>
            <person name="Willis J.H."/>
            <person name="Phillips P.C."/>
        </authorList>
    </citation>
    <scope>NUCLEOTIDE SEQUENCE [LARGE SCALE GENOMIC DNA]</scope>
    <source>
        <strain evidence="3 4">PX506</strain>
        <tissue evidence="3">Whole organism</tissue>
    </source>
</reference>
<dbReference type="GeneID" id="9829019"/>
<feature type="domain" description="Thioredoxin" evidence="2">
    <location>
        <begin position="11"/>
        <end position="129"/>
    </location>
</feature>
<accession>A0A6A5GUU1</accession>
<dbReference type="GO" id="GO:0005789">
    <property type="term" value="C:endoplasmic reticulum membrane"/>
    <property type="evidence" value="ECO:0007669"/>
    <property type="project" value="TreeGrafter"/>
</dbReference>
<proteinExistence type="predicted"/>
<dbReference type="GO" id="GO:0005793">
    <property type="term" value="C:endoplasmic reticulum-Golgi intermediate compartment"/>
    <property type="evidence" value="ECO:0007669"/>
    <property type="project" value="TreeGrafter"/>
</dbReference>
<dbReference type="InterPro" id="IPR013766">
    <property type="entry name" value="Thioredoxin_domain"/>
</dbReference>
<dbReference type="Pfam" id="PF00085">
    <property type="entry name" value="Thioredoxin"/>
    <property type="match status" value="1"/>
</dbReference>
<dbReference type="InterPro" id="IPR036249">
    <property type="entry name" value="Thioredoxin-like_sf"/>
</dbReference>
<evidence type="ECO:0000313" key="4">
    <source>
        <dbReference type="Proteomes" id="UP000483820"/>
    </source>
</evidence>
<evidence type="ECO:0000256" key="1">
    <source>
        <dbReference type="SAM" id="SignalP"/>
    </source>
</evidence>
<organism evidence="3 4">
    <name type="scientific">Caenorhabditis remanei</name>
    <name type="common">Caenorhabditis vulgaris</name>
    <dbReference type="NCBI Taxonomy" id="31234"/>
    <lineage>
        <taxon>Eukaryota</taxon>
        <taxon>Metazoa</taxon>
        <taxon>Ecdysozoa</taxon>
        <taxon>Nematoda</taxon>
        <taxon>Chromadorea</taxon>
        <taxon>Rhabditida</taxon>
        <taxon>Rhabditina</taxon>
        <taxon>Rhabditomorpha</taxon>
        <taxon>Rhabditoidea</taxon>
        <taxon>Rhabditidae</taxon>
        <taxon>Peloderinae</taxon>
        <taxon>Caenorhabditis</taxon>
    </lineage>
</organism>
<feature type="signal peptide" evidence="1">
    <location>
        <begin position="1"/>
        <end position="19"/>
    </location>
</feature>
<dbReference type="EMBL" id="WUAV01000004">
    <property type="protein sequence ID" value="KAF1758299.1"/>
    <property type="molecule type" value="Genomic_DNA"/>
</dbReference>
<dbReference type="Gene3D" id="3.40.30.10">
    <property type="entry name" value="Glutaredoxin"/>
    <property type="match status" value="2"/>
</dbReference>
<dbReference type="AlphaFoldDB" id="A0A6A5GUU1"/>
<dbReference type="PANTHER" id="PTHR46295:SF3">
    <property type="entry name" value="THIOREDOXIN DOMAIN-CONTAINING PROTEIN"/>
    <property type="match status" value="1"/>
</dbReference>
<dbReference type="Proteomes" id="UP000483820">
    <property type="component" value="Chromosome IV"/>
</dbReference>
<evidence type="ECO:0000313" key="3">
    <source>
        <dbReference type="EMBL" id="KAF1758299.1"/>
    </source>
</evidence>
<dbReference type="GO" id="GO:0006457">
    <property type="term" value="P:protein folding"/>
    <property type="evidence" value="ECO:0007669"/>
    <property type="project" value="TreeGrafter"/>
</dbReference>
<dbReference type="RefSeq" id="XP_003108395.2">
    <property type="nucleotide sequence ID" value="XM_003108347.2"/>
</dbReference>
<sequence length="409" mass="47553">MTFHAQLLLVLSILLSANSSLVPITSVNHDEVMQNSRLTFVSFTASWCPFSQMLLTSFTDAAITYKEKHPERKTIWGNVDCMNENELSNKYSINKYPTMKVFFYGHLVTEYRGSRQVQALIDYVEQMENTTSLVKLNEVESLTQWQRYAVPQKGTLILWFPRGSPPFELILKAIVLIHDRLTVVVPEVSNLLEHEEHKLWFSLDGEHVQHFNGSVTNFKEIMEWVKQRSEGMVRELTFENMEEMVEDGKPMLILLRKKDDKETEKKFVEAIRRELEGDLLSKVNPLMADGGILTAVLRHFRKDVNDLPFLLIDQLVHSYPSPWSGDEIFAKGNIKQFVVDLFNETHHRKLHKKVDELLKKILAETERIEKQAELEDQKTEAPKTLTKQESLFKQLKPGKNRYSFAKEEL</sequence>
<keyword evidence="1" id="KW-0732">Signal</keyword>
<evidence type="ECO:0000259" key="2">
    <source>
        <dbReference type="PROSITE" id="PS51352"/>
    </source>
</evidence>
<protein>
    <recommendedName>
        <fullName evidence="2">Thioredoxin domain-containing protein</fullName>
    </recommendedName>
</protein>
<dbReference type="SUPFAM" id="SSF52833">
    <property type="entry name" value="Thioredoxin-like"/>
    <property type="match status" value="1"/>
</dbReference>
<dbReference type="Pfam" id="PF13848">
    <property type="entry name" value="Thioredoxin_6"/>
    <property type="match status" value="1"/>
</dbReference>
<dbReference type="PROSITE" id="PS51352">
    <property type="entry name" value="THIOREDOXIN_2"/>
    <property type="match status" value="1"/>
</dbReference>
<feature type="chain" id="PRO_5025557214" description="Thioredoxin domain-containing protein" evidence="1">
    <location>
        <begin position="20"/>
        <end position="409"/>
    </location>
</feature>
<gene>
    <name evidence="3" type="ORF">GCK72_014757</name>
</gene>